<dbReference type="RefSeq" id="WP_189423028.1">
    <property type="nucleotide sequence ID" value="NZ_BMZE01000001.1"/>
</dbReference>
<dbReference type="InterPro" id="IPR009061">
    <property type="entry name" value="DNA-bd_dom_put_sf"/>
</dbReference>
<keyword evidence="3" id="KW-1185">Reference proteome</keyword>
<dbReference type="Pfam" id="PF07471">
    <property type="entry name" value="Phage_Nu1"/>
    <property type="match status" value="1"/>
</dbReference>
<dbReference type="InterPro" id="IPR010906">
    <property type="entry name" value="Phage_lambda_Nu1_terminase-ssu"/>
</dbReference>
<dbReference type="InterPro" id="IPR036388">
    <property type="entry name" value="WH-like_DNA-bd_sf"/>
</dbReference>
<dbReference type="EMBL" id="BMZE01000001">
    <property type="protein sequence ID" value="GHA13455.1"/>
    <property type="molecule type" value="Genomic_DNA"/>
</dbReference>
<protein>
    <recommendedName>
        <fullName evidence="4">Phage DNA packaging protein Nu1</fullName>
    </recommendedName>
</protein>
<evidence type="ECO:0000256" key="1">
    <source>
        <dbReference type="SAM" id="MobiDB-lite"/>
    </source>
</evidence>
<gene>
    <name evidence="2" type="ORF">GCM10007989_05070</name>
</gene>
<reference evidence="2" key="2">
    <citation type="submission" date="2020-09" db="EMBL/GenBank/DDBJ databases">
        <authorList>
            <person name="Sun Q."/>
            <person name="Kim S."/>
        </authorList>
    </citation>
    <scope>NUCLEOTIDE SEQUENCE</scope>
    <source>
        <strain evidence="2">KCTC 32437</strain>
    </source>
</reference>
<dbReference type="Gene3D" id="1.10.10.10">
    <property type="entry name" value="Winged helix-like DNA-binding domain superfamily/Winged helix DNA-binding domain"/>
    <property type="match status" value="1"/>
</dbReference>
<comment type="caution">
    <text evidence="2">The sequence shown here is derived from an EMBL/GenBank/DDBJ whole genome shotgun (WGS) entry which is preliminary data.</text>
</comment>
<organism evidence="2 3">
    <name type="scientific">Devosia pacifica</name>
    <dbReference type="NCBI Taxonomy" id="1335967"/>
    <lineage>
        <taxon>Bacteria</taxon>
        <taxon>Pseudomonadati</taxon>
        <taxon>Pseudomonadota</taxon>
        <taxon>Alphaproteobacteria</taxon>
        <taxon>Hyphomicrobiales</taxon>
        <taxon>Devosiaceae</taxon>
        <taxon>Devosia</taxon>
    </lineage>
</organism>
<reference evidence="2" key="1">
    <citation type="journal article" date="2014" name="Int. J. Syst. Evol. Microbiol.">
        <title>Complete genome sequence of Corynebacterium casei LMG S-19264T (=DSM 44701T), isolated from a smear-ripened cheese.</title>
        <authorList>
            <consortium name="US DOE Joint Genome Institute (JGI-PGF)"/>
            <person name="Walter F."/>
            <person name="Albersmeier A."/>
            <person name="Kalinowski J."/>
            <person name="Ruckert C."/>
        </authorList>
    </citation>
    <scope>NUCLEOTIDE SEQUENCE</scope>
    <source>
        <strain evidence="2">KCTC 32437</strain>
    </source>
</reference>
<name>A0A918RWG7_9HYPH</name>
<dbReference type="Proteomes" id="UP000646579">
    <property type="component" value="Unassembled WGS sequence"/>
</dbReference>
<proteinExistence type="predicted"/>
<dbReference type="SUPFAM" id="SSF46955">
    <property type="entry name" value="Putative DNA-binding domain"/>
    <property type="match status" value="1"/>
</dbReference>
<accession>A0A918RWG7</accession>
<evidence type="ECO:0000313" key="2">
    <source>
        <dbReference type="EMBL" id="GHA13455.1"/>
    </source>
</evidence>
<sequence length="183" mass="19408">MAKNEGRLVTQTELSQILGYSAVTIRAWERQGCPVEKKGSRGKSSLYNTAEVIRWREEQAVLSASGDTAAMDMEEARRRKTAAEAAIAELDLSVRRGAYVLIEEVGAIVADEYATIRANFTSLPGDIAADLENLTAVEIQEALAAKVSEILDGLSADDSFAIDGEAEAGAPGGTASATETEPD</sequence>
<evidence type="ECO:0000313" key="3">
    <source>
        <dbReference type="Proteomes" id="UP000646579"/>
    </source>
</evidence>
<feature type="compositionally biased region" description="Low complexity" evidence="1">
    <location>
        <begin position="167"/>
        <end position="183"/>
    </location>
</feature>
<evidence type="ECO:0008006" key="4">
    <source>
        <dbReference type="Google" id="ProtNLM"/>
    </source>
</evidence>
<dbReference type="AlphaFoldDB" id="A0A918RWG7"/>
<feature type="region of interest" description="Disordered" evidence="1">
    <location>
        <begin position="162"/>
        <end position="183"/>
    </location>
</feature>